<protein>
    <submittedName>
        <fullName evidence="1">Uncharacterized protein</fullName>
    </submittedName>
</protein>
<accession>A0AAV4RZ75</accession>
<proteinExistence type="predicted"/>
<dbReference type="EMBL" id="BPLQ01006913">
    <property type="protein sequence ID" value="GIY26136.1"/>
    <property type="molecule type" value="Genomic_DNA"/>
</dbReference>
<sequence>MPTLRTDKGHAAAATELKKQITGKEGLKHFFPLRYLCFGIIHELFSDLRGGQRDFRKVIQFTSPYQPRPRFLANFFHESIIIAEKFKIERANGFTHFKSSFPFLRRHNSGPVFSRRILTFRGSRMSACTSQAKLFES</sequence>
<gene>
    <name evidence="1" type="ORF">CDAR_369271</name>
</gene>
<reference evidence="1 2" key="1">
    <citation type="submission" date="2021-06" db="EMBL/GenBank/DDBJ databases">
        <title>Caerostris darwini draft genome.</title>
        <authorList>
            <person name="Kono N."/>
            <person name="Arakawa K."/>
        </authorList>
    </citation>
    <scope>NUCLEOTIDE SEQUENCE [LARGE SCALE GENOMIC DNA]</scope>
</reference>
<evidence type="ECO:0000313" key="2">
    <source>
        <dbReference type="Proteomes" id="UP001054837"/>
    </source>
</evidence>
<comment type="caution">
    <text evidence="1">The sequence shown here is derived from an EMBL/GenBank/DDBJ whole genome shotgun (WGS) entry which is preliminary data.</text>
</comment>
<name>A0AAV4RZ75_9ARAC</name>
<keyword evidence="2" id="KW-1185">Reference proteome</keyword>
<dbReference type="Proteomes" id="UP001054837">
    <property type="component" value="Unassembled WGS sequence"/>
</dbReference>
<dbReference type="AlphaFoldDB" id="A0AAV4RZ75"/>
<organism evidence="1 2">
    <name type="scientific">Caerostris darwini</name>
    <dbReference type="NCBI Taxonomy" id="1538125"/>
    <lineage>
        <taxon>Eukaryota</taxon>
        <taxon>Metazoa</taxon>
        <taxon>Ecdysozoa</taxon>
        <taxon>Arthropoda</taxon>
        <taxon>Chelicerata</taxon>
        <taxon>Arachnida</taxon>
        <taxon>Araneae</taxon>
        <taxon>Araneomorphae</taxon>
        <taxon>Entelegynae</taxon>
        <taxon>Araneoidea</taxon>
        <taxon>Araneidae</taxon>
        <taxon>Caerostris</taxon>
    </lineage>
</organism>
<evidence type="ECO:0000313" key="1">
    <source>
        <dbReference type="EMBL" id="GIY26136.1"/>
    </source>
</evidence>